<evidence type="ECO:0000313" key="2">
    <source>
        <dbReference type="EMBL" id="MPL97134.1"/>
    </source>
</evidence>
<evidence type="ECO:0000256" key="1">
    <source>
        <dbReference type="SAM" id="MobiDB-lite"/>
    </source>
</evidence>
<gene>
    <name evidence="2" type="ORF">SDC9_43322</name>
</gene>
<comment type="caution">
    <text evidence="2">The sequence shown here is derived from an EMBL/GenBank/DDBJ whole genome shotgun (WGS) entry which is preliminary data.</text>
</comment>
<organism evidence="2">
    <name type="scientific">bioreactor metagenome</name>
    <dbReference type="NCBI Taxonomy" id="1076179"/>
    <lineage>
        <taxon>unclassified sequences</taxon>
        <taxon>metagenomes</taxon>
        <taxon>ecological metagenomes</taxon>
    </lineage>
</organism>
<reference evidence="2" key="1">
    <citation type="submission" date="2019-08" db="EMBL/GenBank/DDBJ databases">
        <authorList>
            <person name="Kucharzyk K."/>
            <person name="Murdoch R.W."/>
            <person name="Higgins S."/>
            <person name="Loffler F."/>
        </authorList>
    </citation>
    <scope>NUCLEOTIDE SEQUENCE</scope>
</reference>
<accession>A0A644W058</accession>
<protein>
    <submittedName>
        <fullName evidence="2">Uncharacterized protein</fullName>
    </submittedName>
</protein>
<sequence length="179" mass="19632">MSVADPAGSDQFARQGVRGARGDSHFRESALQVALAPDVDRLQVIGLAHPLPGQPARLLKQHADLAPDHRGLARVLLPGDERLKFMQAPVGDFRVDTRALGRRRARARRILEREGRAKAHLLDQGQRVAVVLLGLAREARDEIRAEQDVGPRGADAFDQPQIRLGGVMAVHQLQDPVRP</sequence>
<name>A0A644W058_9ZZZZ</name>
<proteinExistence type="predicted"/>
<dbReference type="AlphaFoldDB" id="A0A644W058"/>
<feature type="region of interest" description="Disordered" evidence="1">
    <location>
        <begin position="1"/>
        <end position="23"/>
    </location>
</feature>
<dbReference type="EMBL" id="VSSQ01000542">
    <property type="protein sequence ID" value="MPL97134.1"/>
    <property type="molecule type" value="Genomic_DNA"/>
</dbReference>